<keyword evidence="9" id="KW-0663">Pyridoxal phosphate</keyword>
<name>A0A0S3Q0E9_9BRAD</name>
<dbReference type="EC" id="2.6.1.52" evidence="4"/>
<accession>A0A0S3Q0E9</accession>
<dbReference type="UniPathway" id="UPA00135">
    <property type="reaction ID" value="UER00197"/>
</dbReference>
<dbReference type="InterPro" id="IPR006271">
    <property type="entry name" value="Pser_aminoTfrase_methanosarc"/>
</dbReference>
<dbReference type="PANTHER" id="PTHR21152">
    <property type="entry name" value="AMINOTRANSFERASE CLASS V"/>
    <property type="match status" value="1"/>
</dbReference>
<dbReference type="Gene3D" id="3.40.640.10">
    <property type="entry name" value="Type I PLP-dependent aspartate aminotransferase-like (Major domain)"/>
    <property type="match status" value="1"/>
</dbReference>
<evidence type="ECO:0000256" key="2">
    <source>
        <dbReference type="ARBA" id="ARBA00005099"/>
    </source>
</evidence>
<dbReference type="InterPro" id="IPR015421">
    <property type="entry name" value="PyrdxlP-dep_Trfase_major"/>
</dbReference>
<evidence type="ECO:0000256" key="10">
    <source>
        <dbReference type="ARBA" id="ARBA00023299"/>
    </source>
</evidence>
<dbReference type="GO" id="GO:0004648">
    <property type="term" value="F:O-phospho-L-serine:2-oxoglutarate aminotransferase activity"/>
    <property type="evidence" value="ECO:0007669"/>
    <property type="project" value="UniProtKB-EC"/>
</dbReference>
<evidence type="ECO:0000313" key="14">
    <source>
        <dbReference type="Proteomes" id="UP000236884"/>
    </source>
</evidence>
<dbReference type="NCBIfam" id="TIGR01365">
    <property type="entry name" value="serC_2"/>
    <property type="match status" value="1"/>
</dbReference>
<evidence type="ECO:0000256" key="11">
    <source>
        <dbReference type="ARBA" id="ARBA00049007"/>
    </source>
</evidence>
<protein>
    <recommendedName>
        <fullName evidence="4">phosphoserine transaminase</fullName>
        <ecNumber evidence="4">2.6.1.52</ecNumber>
    </recommendedName>
</protein>
<evidence type="ECO:0000256" key="6">
    <source>
        <dbReference type="ARBA" id="ARBA00022576"/>
    </source>
</evidence>
<evidence type="ECO:0000256" key="1">
    <source>
        <dbReference type="ARBA" id="ARBA00001933"/>
    </source>
</evidence>
<dbReference type="KEGG" id="vgo:GJW-30_1_04205"/>
<evidence type="ECO:0000256" key="4">
    <source>
        <dbReference type="ARBA" id="ARBA00013030"/>
    </source>
</evidence>
<evidence type="ECO:0000256" key="5">
    <source>
        <dbReference type="ARBA" id="ARBA00022490"/>
    </source>
</evidence>
<dbReference type="GO" id="GO:0008453">
    <property type="term" value="F:alanine-glyoxylate transaminase activity"/>
    <property type="evidence" value="ECO:0007669"/>
    <property type="project" value="TreeGrafter"/>
</dbReference>
<feature type="region of interest" description="Disordered" evidence="12">
    <location>
        <begin position="1"/>
        <end position="20"/>
    </location>
</feature>
<dbReference type="OrthoDB" id="9772439at2"/>
<dbReference type="RefSeq" id="WP_096358315.1">
    <property type="nucleotide sequence ID" value="NZ_AP014946.1"/>
</dbReference>
<comment type="pathway">
    <text evidence="2">Amino-acid biosynthesis; L-serine biosynthesis; L-serine from 3-phospho-D-glycerate: step 2/3.</text>
</comment>
<reference evidence="13 14" key="1">
    <citation type="submission" date="2015-08" db="EMBL/GenBank/DDBJ databases">
        <title>Investigation of the bacterial diversity of lava forest soil.</title>
        <authorList>
            <person name="Lee J.S."/>
        </authorList>
    </citation>
    <scope>NUCLEOTIDE SEQUENCE [LARGE SCALE GENOMIC DNA]</scope>
    <source>
        <strain evidence="13 14">GJW-30</strain>
    </source>
</reference>
<gene>
    <name evidence="13" type="primary">serC</name>
    <name evidence="13" type="ORF">GJW-30_1_04205</name>
</gene>
<dbReference type="InterPro" id="IPR015422">
    <property type="entry name" value="PyrdxlP-dep_Trfase_small"/>
</dbReference>
<keyword evidence="14" id="KW-1185">Reference proteome</keyword>
<keyword evidence="10" id="KW-0718">Serine biosynthesis</keyword>
<comment type="cofactor">
    <cofactor evidence="1">
        <name>pyridoxal 5'-phosphate</name>
        <dbReference type="ChEBI" id="CHEBI:597326"/>
    </cofactor>
</comment>
<dbReference type="EMBL" id="AP014946">
    <property type="protein sequence ID" value="BAT61645.1"/>
    <property type="molecule type" value="Genomic_DNA"/>
</dbReference>
<organism evidence="13 14">
    <name type="scientific">Variibacter gotjawalensis</name>
    <dbReference type="NCBI Taxonomy" id="1333996"/>
    <lineage>
        <taxon>Bacteria</taxon>
        <taxon>Pseudomonadati</taxon>
        <taxon>Pseudomonadota</taxon>
        <taxon>Alphaproteobacteria</taxon>
        <taxon>Hyphomicrobiales</taxon>
        <taxon>Nitrobacteraceae</taxon>
        <taxon>Variibacter</taxon>
    </lineage>
</organism>
<dbReference type="NCBIfam" id="NF002841">
    <property type="entry name" value="PRK03080.1-2"/>
    <property type="match status" value="1"/>
</dbReference>
<keyword evidence="5" id="KW-0963">Cytoplasm</keyword>
<comment type="catalytic activity">
    <reaction evidence="11">
        <text>O-phospho-L-serine + 2-oxoglutarate = 3-phosphooxypyruvate + L-glutamate</text>
        <dbReference type="Rhea" id="RHEA:14329"/>
        <dbReference type="ChEBI" id="CHEBI:16810"/>
        <dbReference type="ChEBI" id="CHEBI:18110"/>
        <dbReference type="ChEBI" id="CHEBI:29985"/>
        <dbReference type="ChEBI" id="CHEBI:57524"/>
        <dbReference type="EC" id="2.6.1.52"/>
    </reaction>
</comment>
<dbReference type="Gene3D" id="3.90.1150.10">
    <property type="entry name" value="Aspartate Aminotransferase, domain 1"/>
    <property type="match status" value="1"/>
</dbReference>
<evidence type="ECO:0000256" key="8">
    <source>
        <dbReference type="ARBA" id="ARBA00022679"/>
    </source>
</evidence>
<evidence type="ECO:0000256" key="12">
    <source>
        <dbReference type="SAM" id="MobiDB-lite"/>
    </source>
</evidence>
<dbReference type="InterPro" id="IPR022278">
    <property type="entry name" value="Pser_aminoTfrase"/>
</dbReference>
<comment type="similarity">
    <text evidence="3">Belongs to the class-V pyridoxal-phosphate-dependent aminotransferase family. SerC subfamily.</text>
</comment>
<evidence type="ECO:0000256" key="7">
    <source>
        <dbReference type="ARBA" id="ARBA00022605"/>
    </source>
</evidence>
<dbReference type="PIRSF" id="PIRSF000525">
    <property type="entry name" value="SerC"/>
    <property type="match status" value="1"/>
</dbReference>
<dbReference type="PANTHER" id="PTHR21152:SF40">
    <property type="entry name" value="ALANINE--GLYOXYLATE AMINOTRANSFERASE"/>
    <property type="match status" value="1"/>
</dbReference>
<evidence type="ECO:0000313" key="13">
    <source>
        <dbReference type="EMBL" id="BAT61645.1"/>
    </source>
</evidence>
<dbReference type="SUPFAM" id="SSF53383">
    <property type="entry name" value="PLP-dependent transferases"/>
    <property type="match status" value="1"/>
</dbReference>
<dbReference type="Proteomes" id="UP000236884">
    <property type="component" value="Chromosome"/>
</dbReference>
<evidence type="ECO:0000256" key="9">
    <source>
        <dbReference type="ARBA" id="ARBA00022898"/>
    </source>
</evidence>
<dbReference type="InterPro" id="IPR015424">
    <property type="entry name" value="PyrdxlP-dep_Trfase"/>
</dbReference>
<dbReference type="GO" id="GO:0019265">
    <property type="term" value="P:glycine biosynthetic process, by transamination of glyoxylate"/>
    <property type="evidence" value="ECO:0007669"/>
    <property type="project" value="TreeGrafter"/>
</dbReference>
<dbReference type="AlphaFoldDB" id="A0A0S3Q0E9"/>
<dbReference type="GO" id="GO:0006564">
    <property type="term" value="P:L-serine biosynthetic process"/>
    <property type="evidence" value="ECO:0007669"/>
    <property type="project" value="UniProtKB-KW"/>
</dbReference>
<dbReference type="GO" id="GO:0004760">
    <property type="term" value="F:L-serine-pyruvate transaminase activity"/>
    <property type="evidence" value="ECO:0007669"/>
    <property type="project" value="TreeGrafter"/>
</dbReference>
<proteinExistence type="inferred from homology"/>
<evidence type="ECO:0000256" key="3">
    <source>
        <dbReference type="ARBA" id="ARBA00006904"/>
    </source>
</evidence>
<keyword evidence="6 13" id="KW-0032">Aminotransferase</keyword>
<keyword evidence="7" id="KW-0028">Amino-acid biosynthesis</keyword>
<dbReference type="CDD" id="cd01494">
    <property type="entry name" value="AAT_I"/>
    <property type="match status" value="1"/>
</dbReference>
<sequence length="390" mass="42564">MTIQKPGVRPVTPHFSSGPCPKRPGWSLQVLTDALLGRSHRSKPGKAKLKRAIEQTREVLEVPADYKIAIVPASDTGAVEMAMWSMLGARPVTLLTWESFGEGWVTDVIKQLKLKDATVMRADYGALPDLSKIDWKSDVVFTWNGTTSGVRVPNGDWIAADREGLTICDATSAAFAQPLDFKKLDVVTFSWQKALGGEAAHGMLVLSPRAVQRLESYVPAWPMPKLFRMTKGGKLMDGLFEGETTNTPSMLCVEDYVDALDWAKGVGGLKALIARADANTKALADWVAATPWIDFLAERKEIRSNTSVCLRFTDPAIASLPLDAQAAFAKNVAGMLEKDNVACDIAYYRDAPPGLRIWCGATVEKSDVEALVPWLEWAFASAKEQLPKAA</sequence>
<keyword evidence="8 13" id="KW-0808">Transferase</keyword>